<dbReference type="Proteomes" id="UP001652623">
    <property type="component" value="Chromosome 4"/>
</dbReference>
<gene>
    <name evidence="5" type="primary">LOC125422210</name>
</gene>
<protein>
    <submittedName>
        <fullName evidence="5">Pentatricopeptide repeat-containing protein At1g11900</fullName>
    </submittedName>
</protein>
<dbReference type="GeneID" id="125422210"/>
<keyword evidence="4" id="KW-1185">Reference proteome</keyword>
<dbReference type="NCBIfam" id="TIGR00756">
    <property type="entry name" value="PPR"/>
    <property type="match status" value="3"/>
</dbReference>
<evidence type="ECO:0000313" key="5">
    <source>
        <dbReference type="RefSeq" id="XP_048328789.2"/>
    </source>
</evidence>
<dbReference type="InterPro" id="IPR011990">
    <property type="entry name" value="TPR-like_helical_dom_sf"/>
</dbReference>
<feature type="repeat" description="PPR" evidence="3">
    <location>
        <begin position="298"/>
        <end position="332"/>
    </location>
</feature>
<dbReference type="RefSeq" id="XP_048328789.2">
    <property type="nucleotide sequence ID" value="XM_048472832.2"/>
</dbReference>
<dbReference type="PANTHER" id="PTHR47447:SF17">
    <property type="entry name" value="OS12G0638900 PROTEIN"/>
    <property type="match status" value="1"/>
</dbReference>
<comment type="similarity">
    <text evidence="1">Belongs to the PPR family. P subfamily.</text>
</comment>
<reference evidence="5" key="1">
    <citation type="submission" date="2025-08" db="UniProtKB">
        <authorList>
            <consortium name="RefSeq"/>
        </authorList>
    </citation>
    <scope>IDENTIFICATION</scope>
    <source>
        <tissue evidence="5">Seedling</tissue>
    </source>
</reference>
<evidence type="ECO:0000256" key="3">
    <source>
        <dbReference type="PROSITE-ProRule" id="PRU00708"/>
    </source>
</evidence>
<name>A0ABM3IHW6_ZIZJJ</name>
<dbReference type="Gene3D" id="1.25.40.10">
    <property type="entry name" value="Tetratricopeptide repeat domain"/>
    <property type="match status" value="2"/>
</dbReference>
<sequence length="413" mass="46774">MLRTPHQVLYKVPEIETMLSTSRHFRLIFRGSKAHELNARSFVSCSVAIRLFRNPILLRQNRHNPHTSSIRSTSFGFSWIWPFFAIVNRFIGNSQSLTTQASLDKEDVVLNEIFSTIEKEPRSASKNCAAYVDKLCRCGNLSAAIRLLKFLQDKHISIGSKTYDLLLVAASQKNDIDLMSEVFKDAMLSPGSLSSTSYLNLAKAFIKTNDSVQLLRLINDVSEMIFPNMAVLNRIIFAFAECRQIDQALMIFGHIKSLECKPDLVTYNIILDILGRSGRVDAMLHEFASMKEAGITPDVISYNTLLNSLKKVGRIELCAVYFKEMGDNGIAPDLLTYTALIEIYGRSGNVEESLRLFSEMKARRIRPSIYIYRSLIHSLKKMGKLDLAMTFSEEMNSSLSELAGPKDFKRNQR</sequence>
<dbReference type="PROSITE" id="PS51375">
    <property type="entry name" value="PPR"/>
    <property type="match status" value="3"/>
</dbReference>
<dbReference type="InterPro" id="IPR002885">
    <property type="entry name" value="PPR_rpt"/>
</dbReference>
<proteinExistence type="inferred from homology"/>
<accession>A0ABM3IHW6</accession>
<feature type="repeat" description="PPR" evidence="3">
    <location>
        <begin position="333"/>
        <end position="367"/>
    </location>
</feature>
<evidence type="ECO:0000256" key="2">
    <source>
        <dbReference type="ARBA" id="ARBA00022737"/>
    </source>
</evidence>
<organism evidence="4 5">
    <name type="scientific">Ziziphus jujuba</name>
    <name type="common">Chinese jujube</name>
    <name type="synonym">Ziziphus sativa</name>
    <dbReference type="NCBI Taxonomy" id="326968"/>
    <lineage>
        <taxon>Eukaryota</taxon>
        <taxon>Viridiplantae</taxon>
        <taxon>Streptophyta</taxon>
        <taxon>Embryophyta</taxon>
        <taxon>Tracheophyta</taxon>
        <taxon>Spermatophyta</taxon>
        <taxon>Magnoliopsida</taxon>
        <taxon>eudicotyledons</taxon>
        <taxon>Gunneridae</taxon>
        <taxon>Pentapetalae</taxon>
        <taxon>rosids</taxon>
        <taxon>fabids</taxon>
        <taxon>Rosales</taxon>
        <taxon>Rhamnaceae</taxon>
        <taxon>Paliureae</taxon>
        <taxon>Ziziphus</taxon>
    </lineage>
</organism>
<evidence type="ECO:0000313" key="4">
    <source>
        <dbReference type="Proteomes" id="UP001652623"/>
    </source>
</evidence>
<feature type="repeat" description="PPR" evidence="3">
    <location>
        <begin position="263"/>
        <end position="297"/>
    </location>
</feature>
<dbReference type="PANTHER" id="PTHR47447">
    <property type="entry name" value="OS03G0856100 PROTEIN"/>
    <property type="match status" value="1"/>
</dbReference>
<evidence type="ECO:0000256" key="1">
    <source>
        <dbReference type="ARBA" id="ARBA00007626"/>
    </source>
</evidence>
<keyword evidence="2" id="KW-0677">Repeat</keyword>
<dbReference type="Pfam" id="PF13041">
    <property type="entry name" value="PPR_2"/>
    <property type="match status" value="2"/>
</dbReference>